<keyword evidence="3" id="KW-0653">Protein transport</keyword>
<dbReference type="SUPFAM" id="SSF74788">
    <property type="entry name" value="Cullin repeat-like"/>
    <property type="match status" value="1"/>
</dbReference>
<evidence type="ECO:0000256" key="2">
    <source>
        <dbReference type="ARBA" id="ARBA00022448"/>
    </source>
</evidence>
<keyword evidence="3" id="KW-0268">Exocytosis</keyword>
<dbReference type="InterPro" id="IPR004140">
    <property type="entry name" value="Exo70"/>
</dbReference>
<protein>
    <recommendedName>
        <fullName evidence="3">Exocyst subunit Exo70 family protein</fullName>
    </recommendedName>
</protein>
<comment type="function">
    <text evidence="3">Component of the exocyst complex.</text>
</comment>
<dbReference type="PANTHER" id="PTHR12542">
    <property type="entry name" value="EXOCYST COMPLEX PROTEIN EXO70"/>
    <property type="match status" value="1"/>
</dbReference>
<dbReference type="GO" id="GO:0006887">
    <property type="term" value="P:exocytosis"/>
    <property type="evidence" value="ECO:0007669"/>
    <property type="project" value="UniProtKB-KW"/>
</dbReference>
<dbReference type="GO" id="GO:0000145">
    <property type="term" value="C:exocyst"/>
    <property type="evidence" value="ECO:0007669"/>
    <property type="project" value="InterPro"/>
</dbReference>
<gene>
    <name evidence="5" type="ORF">TAV2_LOCUS19432</name>
</gene>
<reference evidence="5 6" key="1">
    <citation type="submission" date="2022-03" db="EMBL/GenBank/DDBJ databases">
        <authorList>
            <person name="Nunn A."/>
            <person name="Chopra R."/>
            <person name="Nunn A."/>
            <person name="Contreras Garrido A."/>
        </authorList>
    </citation>
    <scope>NUCLEOTIDE SEQUENCE [LARGE SCALE GENOMIC DNA]</scope>
</reference>
<evidence type="ECO:0000313" key="6">
    <source>
        <dbReference type="Proteomes" id="UP000836841"/>
    </source>
</evidence>
<evidence type="ECO:0000259" key="4">
    <source>
        <dbReference type="Pfam" id="PF03081"/>
    </source>
</evidence>
<name>A0AAU9SP37_THLAR</name>
<dbReference type="Proteomes" id="UP000836841">
    <property type="component" value="Chromosome 6"/>
</dbReference>
<feature type="non-terminal residue" evidence="5">
    <location>
        <position position="1"/>
    </location>
</feature>
<keyword evidence="6" id="KW-1185">Reference proteome</keyword>
<dbReference type="EMBL" id="OU466862">
    <property type="protein sequence ID" value="CAH2070242.1"/>
    <property type="molecule type" value="Genomic_DNA"/>
</dbReference>
<organism evidence="5 6">
    <name type="scientific">Thlaspi arvense</name>
    <name type="common">Field penny-cress</name>
    <dbReference type="NCBI Taxonomy" id="13288"/>
    <lineage>
        <taxon>Eukaryota</taxon>
        <taxon>Viridiplantae</taxon>
        <taxon>Streptophyta</taxon>
        <taxon>Embryophyta</taxon>
        <taxon>Tracheophyta</taxon>
        <taxon>Spermatophyta</taxon>
        <taxon>Magnoliopsida</taxon>
        <taxon>eudicotyledons</taxon>
        <taxon>Gunneridae</taxon>
        <taxon>Pentapetalae</taxon>
        <taxon>rosids</taxon>
        <taxon>malvids</taxon>
        <taxon>Brassicales</taxon>
        <taxon>Brassicaceae</taxon>
        <taxon>Thlaspideae</taxon>
        <taxon>Thlaspi</taxon>
    </lineage>
</organism>
<sequence>MNWEVLEAKIEKWIHNMRISVKLLFAPEKKICDHILDGVESLRDQAFAELTANSFAMLLSLGDATVKSKRSPEKLFPLIDMFETMRKLEPEVNLRTLILVRIFRSKPCTEMKEATQNLRKLLAKTGQETFTDFEAAVKKDETKSIVVDGSVHPLTSYVVNYIKYLFGVSTRGNSYQATLSLIFQEFHNVDPHHTDPKSVLMRIIEGLHNNLDDKSKQSEARDLLGDDWVQIHRRIVQQYAKQYKKVSWEKILQCLVVRSSASGPIENSNITRESVKERFKSFNSQFEELHQRQCQWIVPHRELRGSLRDSVTKVIVPAFELFLKRFGPMMESGKNPQKYIRFTSKDLERMHNEFFEGKKRLKKK</sequence>
<dbReference type="Gene3D" id="1.20.1280.170">
    <property type="entry name" value="Exocyst complex component Exo70"/>
    <property type="match status" value="1"/>
</dbReference>
<evidence type="ECO:0000256" key="1">
    <source>
        <dbReference type="ARBA" id="ARBA00006756"/>
    </source>
</evidence>
<dbReference type="AlphaFoldDB" id="A0AAU9SP37"/>
<dbReference type="InterPro" id="IPR046364">
    <property type="entry name" value="Exo70_C"/>
</dbReference>
<comment type="similarity">
    <text evidence="1 3">Belongs to the EXO70 family.</text>
</comment>
<dbReference type="Pfam" id="PF03081">
    <property type="entry name" value="Exo70_C"/>
    <property type="match status" value="1"/>
</dbReference>
<accession>A0AAU9SP37</accession>
<dbReference type="GO" id="GO:0015031">
    <property type="term" value="P:protein transport"/>
    <property type="evidence" value="ECO:0007669"/>
    <property type="project" value="UniProtKB-KW"/>
</dbReference>
<evidence type="ECO:0000256" key="3">
    <source>
        <dbReference type="RuleBase" id="RU365026"/>
    </source>
</evidence>
<keyword evidence="2 3" id="KW-0813">Transport</keyword>
<evidence type="ECO:0000313" key="5">
    <source>
        <dbReference type="EMBL" id="CAH2070242.1"/>
    </source>
</evidence>
<dbReference type="InterPro" id="IPR016159">
    <property type="entry name" value="Cullin_repeat-like_dom_sf"/>
</dbReference>
<feature type="domain" description="Exocyst complex subunit Exo70 C-terminal" evidence="4">
    <location>
        <begin position="12"/>
        <end position="217"/>
    </location>
</feature>
<dbReference type="GO" id="GO:0005546">
    <property type="term" value="F:phosphatidylinositol-4,5-bisphosphate binding"/>
    <property type="evidence" value="ECO:0007669"/>
    <property type="project" value="InterPro"/>
</dbReference>
<dbReference type="PANTHER" id="PTHR12542:SF135">
    <property type="entry name" value="EXOCYST COMPLEX COMPONENT EXO70A3-RELATED"/>
    <property type="match status" value="1"/>
</dbReference>
<proteinExistence type="inferred from homology"/>